<accession>A0A378CC99</accession>
<dbReference type="EMBL" id="UGMG01000001">
    <property type="protein sequence ID" value="STV66801.1"/>
    <property type="molecule type" value="Genomic_DNA"/>
</dbReference>
<protein>
    <submittedName>
        <fullName evidence="4">Putative family 1 glycoside hydrolase</fullName>
        <ecNumber evidence="4">3.2.1.86</ecNumber>
    </submittedName>
</protein>
<evidence type="ECO:0000313" key="5">
    <source>
        <dbReference type="Proteomes" id="UP000255239"/>
    </source>
</evidence>
<dbReference type="Pfam" id="PF00232">
    <property type="entry name" value="Glyco_hydro_1"/>
    <property type="match status" value="1"/>
</dbReference>
<reference evidence="4 5" key="1">
    <citation type="submission" date="2018-06" db="EMBL/GenBank/DDBJ databases">
        <authorList>
            <consortium name="Pathogen Informatics"/>
            <person name="Doyle S."/>
        </authorList>
    </citation>
    <scope>NUCLEOTIDE SEQUENCE [LARGE SCALE GENOMIC DNA]</scope>
    <source>
        <strain evidence="4 5">NCTC11679</strain>
    </source>
</reference>
<dbReference type="AlphaFoldDB" id="A0A378CC99"/>
<dbReference type="GO" id="GO:0016052">
    <property type="term" value="P:carbohydrate catabolic process"/>
    <property type="evidence" value="ECO:0007669"/>
    <property type="project" value="TreeGrafter"/>
</dbReference>
<dbReference type="InterPro" id="IPR001360">
    <property type="entry name" value="Glyco_hydro_1"/>
</dbReference>
<dbReference type="InterPro" id="IPR017853">
    <property type="entry name" value="GH"/>
</dbReference>
<keyword evidence="4" id="KW-0378">Hydrolase</keyword>
<evidence type="ECO:0000256" key="3">
    <source>
        <dbReference type="SAM" id="MobiDB-lite"/>
    </source>
</evidence>
<gene>
    <name evidence="4" type="primary">bglA_3</name>
    <name evidence="4" type="ORF">NCTC11679_03789</name>
</gene>
<proteinExistence type="inferred from homology"/>
<dbReference type="PANTHER" id="PTHR10353:SF122">
    <property type="entry name" value="6-PHOSPHO-BETA-GLUCOSIDASE ASCB-RELATED"/>
    <property type="match status" value="1"/>
</dbReference>
<evidence type="ECO:0000256" key="1">
    <source>
        <dbReference type="ARBA" id="ARBA00023295"/>
    </source>
</evidence>
<keyword evidence="1 4" id="KW-0326">Glycosidase</keyword>
<evidence type="ECO:0000256" key="2">
    <source>
        <dbReference type="RuleBase" id="RU003690"/>
    </source>
</evidence>
<evidence type="ECO:0000313" key="4">
    <source>
        <dbReference type="EMBL" id="STV66801.1"/>
    </source>
</evidence>
<dbReference type="SUPFAM" id="SSF51445">
    <property type="entry name" value="(Trans)glycosidases"/>
    <property type="match status" value="1"/>
</dbReference>
<sequence length="152" mass="17322">MKQGIAFYHQFIDELIARGIEPMICLYHFDMPLSLAERYNGFTDRRVMDAFIRYGQKMIACYGDKVKYWLTFNEQNLYHSPEAFLISGYLQGEKTLRELYLIQHHVMIGARPSDSLSAPDEAAVSDGRNAGSRSGLSGYLQTTRYPLRPAAG</sequence>
<name>A0A378CC99_KLEPN</name>
<dbReference type="Proteomes" id="UP000255239">
    <property type="component" value="Unassembled WGS sequence"/>
</dbReference>
<dbReference type="GO" id="GO:0005829">
    <property type="term" value="C:cytosol"/>
    <property type="evidence" value="ECO:0007669"/>
    <property type="project" value="TreeGrafter"/>
</dbReference>
<dbReference type="Gene3D" id="3.20.20.80">
    <property type="entry name" value="Glycosidases"/>
    <property type="match status" value="1"/>
</dbReference>
<dbReference type="GO" id="GO:0008706">
    <property type="term" value="F:6-phospho-beta-glucosidase activity"/>
    <property type="evidence" value="ECO:0007669"/>
    <property type="project" value="UniProtKB-EC"/>
</dbReference>
<dbReference type="PANTHER" id="PTHR10353">
    <property type="entry name" value="GLYCOSYL HYDROLASE"/>
    <property type="match status" value="1"/>
</dbReference>
<feature type="region of interest" description="Disordered" evidence="3">
    <location>
        <begin position="113"/>
        <end position="137"/>
    </location>
</feature>
<comment type="similarity">
    <text evidence="2">Belongs to the glycosyl hydrolase 1 family.</text>
</comment>
<organism evidence="4 5">
    <name type="scientific">Klebsiella pneumoniae</name>
    <dbReference type="NCBI Taxonomy" id="573"/>
    <lineage>
        <taxon>Bacteria</taxon>
        <taxon>Pseudomonadati</taxon>
        <taxon>Pseudomonadota</taxon>
        <taxon>Gammaproteobacteria</taxon>
        <taxon>Enterobacterales</taxon>
        <taxon>Enterobacteriaceae</taxon>
        <taxon>Klebsiella/Raoultella group</taxon>
        <taxon>Klebsiella</taxon>
        <taxon>Klebsiella pneumoniae complex</taxon>
    </lineage>
</organism>
<dbReference type="EC" id="3.2.1.86" evidence="4"/>